<feature type="transmembrane region" description="Helical" evidence="6">
    <location>
        <begin position="421"/>
        <end position="439"/>
    </location>
</feature>
<evidence type="ECO:0000256" key="5">
    <source>
        <dbReference type="ARBA" id="ARBA00023136"/>
    </source>
</evidence>
<dbReference type="PANTHER" id="PTHR30287">
    <property type="entry name" value="MEMBRANE COMPONENT OF PREDICTED ABC SUPERFAMILY METABOLITE UPTAKE TRANSPORTER"/>
    <property type="match status" value="1"/>
</dbReference>
<evidence type="ECO:0000256" key="6">
    <source>
        <dbReference type="SAM" id="Phobius"/>
    </source>
</evidence>
<proteinExistence type="predicted"/>
<protein>
    <recommendedName>
        <fullName evidence="7">ABC3 transporter permease C-terminal domain-containing protein</fullName>
    </recommendedName>
</protein>
<keyword evidence="2" id="KW-1003">Cell membrane</keyword>
<sequence length="860" mass="89410">MHGTLGTPEARRQPPRRSPLPLTLRLALRELRGGLSGFVVFLFCIALGVAAIAGVASVSRSLTDGLGREGRRILGGDLSYSLINRQATEAERAALAAEGPVSVVASLRAMAVAGDGAAALVELKAVDGTYPAAGPLVTDPAAPLPDLLARRDATFGAVADPALLARLGLKAGDRVSLAGTPVEIRATLVSEPDRIANGIGFGPRLLVSQEALDATGLVRPGSLNRWSYRLQKPGATDAELAESAARIAKAVPEAGWEMRARSDADPRFAKSIERFTQFLTLVGLTALIVGGVGVANAVHAFVERKRGSIATYKSVGAPGSAVVNLYLTQVMLIAGIGTGIGLAVGAAIPFAIDALFAAQLPLPLEPRLAAGELALAAAYGLLTALAFAVTPLGRAHDIPVSGLFRDRVEPAGRGVRWRYRIVLVLALAALAGLAVATAFDRRVALIFIAAAGLAFGALRLVGLGLMALAKRLPHPKRAAPRMALANLHRPGALTPSVVLSLGLGVTLLVALSLIDANVRRALTGTLPASAPNLFFLDIPASEAEGFHAFLGGQAPTGRIERVPMMRGRIVALNGTPAERIRPPEDAAWVLDGDRGITYAADMPEGSTLVEGRWWGADERESLVSFDAELAAKLELKIGDAVTVNVLGRPITARIANLRKVEWRSLGINFVMVFSPATFRGAPHSDLATLTLPGGTDPAAEAAILRATAKTYPSVTGVRVREALEAVSDLVGRLVTAIRGASAVAVLASLLVLAGAVAAGHRARLYDAVVLKVLGADRRRLLSAYALEYLALGLVTAAFGLLAGGLAGWVIVTRVMRLPFTLDLSGALLAAGLAVLLAVAAGLAGTWRILGQKPAPYLRQF</sequence>
<dbReference type="InterPro" id="IPR003838">
    <property type="entry name" value="ABC3_permease_C"/>
</dbReference>
<evidence type="ECO:0000256" key="1">
    <source>
        <dbReference type="ARBA" id="ARBA00004651"/>
    </source>
</evidence>
<name>A0ABQ4SSW4_9HYPH</name>
<feature type="domain" description="ABC3 transporter permease C-terminal" evidence="7">
    <location>
        <begin position="740"/>
        <end position="853"/>
    </location>
</feature>
<evidence type="ECO:0000313" key="8">
    <source>
        <dbReference type="EMBL" id="GJE06314.1"/>
    </source>
</evidence>
<evidence type="ECO:0000313" key="9">
    <source>
        <dbReference type="Proteomes" id="UP001055102"/>
    </source>
</evidence>
<reference evidence="8" key="2">
    <citation type="submission" date="2021-08" db="EMBL/GenBank/DDBJ databases">
        <authorList>
            <person name="Tani A."/>
            <person name="Ola A."/>
            <person name="Ogura Y."/>
            <person name="Katsura K."/>
            <person name="Hayashi T."/>
        </authorList>
    </citation>
    <scope>NUCLEOTIDE SEQUENCE</scope>
    <source>
        <strain evidence="8">LMG 23639</strain>
    </source>
</reference>
<feature type="transmembrane region" description="Helical" evidence="6">
    <location>
        <begin position="323"/>
        <end position="348"/>
    </location>
</feature>
<dbReference type="PANTHER" id="PTHR30287:SF1">
    <property type="entry name" value="INNER MEMBRANE PROTEIN"/>
    <property type="match status" value="1"/>
</dbReference>
<feature type="transmembrane region" description="Helical" evidence="6">
    <location>
        <begin position="278"/>
        <end position="302"/>
    </location>
</feature>
<evidence type="ECO:0000256" key="2">
    <source>
        <dbReference type="ARBA" id="ARBA00022475"/>
    </source>
</evidence>
<reference evidence="8" key="1">
    <citation type="journal article" date="2021" name="Front. Microbiol.">
        <title>Comprehensive Comparative Genomics and Phenotyping of Methylobacterium Species.</title>
        <authorList>
            <person name="Alessa O."/>
            <person name="Ogura Y."/>
            <person name="Fujitani Y."/>
            <person name="Takami H."/>
            <person name="Hayashi T."/>
            <person name="Sahin N."/>
            <person name="Tani A."/>
        </authorList>
    </citation>
    <scope>NUCLEOTIDE SEQUENCE</scope>
    <source>
        <strain evidence="8">LMG 23639</strain>
    </source>
</reference>
<keyword evidence="4 6" id="KW-1133">Transmembrane helix</keyword>
<keyword evidence="3 6" id="KW-0812">Transmembrane</keyword>
<gene>
    <name evidence="8" type="ORF">AOPFMNJM_1630</name>
</gene>
<feature type="transmembrane region" description="Helical" evidence="6">
    <location>
        <begin position="739"/>
        <end position="759"/>
    </location>
</feature>
<accession>A0ABQ4SSW4</accession>
<organism evidence="8 9">
    <name type="scientific">Methylobacterium jeotgali</name>
    <dbReference type="NCBI Taxonomy" id="381630"/>
    <lineage>
        <taxon>Bacteria</taxon>
        <taxon>Pseudomonadati</taxon>
        <taxon>Pseudomonadota</taxon>
        <taxon>Alphaproteobacteria</taxon>
        <taxon>Hyphomicrobiales</taxon>
        <taxon>Methylobacteriaceae</taxon>
        <taxon>Methylobacterium</taxon>
    </lineage>
</organism>
<dbReference type="Pfam" id="PF02687">
    <property type="entry name" value="FtsX"/>
    <property type="match status" value="2"/>
</dbReference>
<evidence type="ECO:0000259" key="7">
    <source>
        <dbReference type="Pfam" id="PF02687"/>
    </source>
</evidence>
<evidence type="ECO:0000256" key="4">
    <source>
        <dbReference type="ARBA" id="ARBA00022989"/>
    </source>
</evidence>
<feature type="transmembrane region" description="Helical" evidence="6">
    <location>
        <begin position="490"/>
        <end position="514"/>
    </location>
</feature>
<feature type="transmembrane region" description="Helical" evidence="6">
    <location>
        <begin position="368"/>
        <end position="389"/>
    </location>
</feature>
<feature type="transmembrane region" description="Helical" evidence="6">
    <location>
        <begin position="35"/>
        <end position="56"/>
    </location>
</feature>
<dbReference type="Proteomes" id="UP001055102">
    <property type="component" value="Unassembled WGS sequence"/>
</dbReference>
<keyword evidence="9" id="KW-1185">Reference proteome</keyword>
<feature type="transmembrane region" description="Helical" evidence="6">
    <location>
        <begin position="445"/>
        <end position="469"/>
    </location>
</feature>
<feature type="domain" description="ABC3 transporter permease C-terminal" evidence="7">
    <location>
        <begin position="282"/>
        <end position="392"/>
    </location>
</feature>
<feature type="transmembrane region" description="Helical" evidence="6">
    <location>
        <begin position="823"/>
        <end position="849"/>
    </location>
</feature>
<comment type="caution">
    <text evidence="8">The sequence shown here is derived from an EMBL/GenBank/DDBJ whole genome shotgun (WGS) entry which is preliminary data.</text>
</comment>
<dbReference type="EMBL" id="BPQR01000027">
    <property type="protein sequence ID" value="GJE06314.1"/>
    <property type="molecule type" value="Genomic_DNA"/>
</dbReference>
<dbReference type="RefSeq" id="WP_238274968.1">
    <property type="nucleotide sequence ID" value="NZ_BPQR01000027.1"/>
</dbReference>
<evidence type="ECO:0000256" key="3">
    <source>
        <dbReference type="ARBA" id="ARBA00022692"/>
    </source>
</evidence>
<dbReference type="InterPro" id="IPR038766">
    <property type="entry name" value="Membrane_comp_ABC_pdt"/>
</dbReference>
<keyword evidence="5 6" id="KW-0472">Membrane</keyword>
<comment type="subcellular location">
    <subcellularLocation>
        <location evidence="1">Cell membrane</location>
        <topology evidence="1">Multi-pass membrane protein</topology>
    </subcellularLocation>
</comment>
<feature type="transmembrane region" description="Helical" evidence="6">
    <location>
        <begin position="780"/>
        <end position="811"/>
    </location>
</feature>